<evidence type="ECO:0000313" key="2">
    <source>
        <dbReference type="Proteomes" id="UP000826195"/>
    </source>
</evidence>
<evidence type="ECO:0000313" key="1">
    <source>
        <dbReference type="EMBL" id="KAH0545988.1"/>
    </source>
</evidence>
<proteinExistence type="predicted"/>
<reference evidence="1 2" key="1">
    <citation type="journal article" date="2021" name="J. Hered.">
        <title>A chromosome-level genome assembly of the parasitoid wasp, Cotesia glomerata (Hymenoptera: Braconidae).</title>
        <authorList>
            <person name="Pinto B.J."/>
            <person name="Weis J.J."/>
            <person name="Gamble T."/>
            <person name="Ode P.J."/>
            <person name="Paul R."/>
            <person name="Zaspel J.M."/>
        </authorList>
    </citation>
    <scope>NUCLEOTIDE SEQUENCE [LARGE SCALE GENOMIC DNA]</scope>
    <source>
        <strain evidence="1">CgM1</strain>
    </source>
</reference>
<comment type="caution">
    <text evidence="1">The sequence shown here is derived from an EMBL/GenBank/DDBJ whole genome shotgun (WGS) entry which is preliminary data.</text>
</comment>
<gene>
    <name evidence="1" type="ORF">KQX54_005493</name>
</gene>
<name>A0AAV7I9B6_COTGL</name>
<organism evidence="1 2">
    <name type="scientific">Cotesia glomerata</name>
    <name type="common">Lepidopteran parasitic wasp</name>
    <name type="synonym">Apanteles glomeratus</name>
    <dbReference type="NCBI Taxonomy" id="32391"/>
    <lineage>
        <taxon>Eukaryota</taxon>
        <taxon>Metazoa</taxon>
        <taxon>Ecdysozoa</taxon>
        <taxon>Arthropoda</taxon>
        <taxon>Hexapoda</taxon>
        <taxon>Insecta</taxon>
        <taxon>Pterygota</taxon>
        <taxon>Neoptera</taxon>
        <taxon>Endopterygota</taxon>
        <taxon>Hymenoptera</taxon>
        <taxon>Apocrita</taxon>
        <taxon>Ichneumonoidea</taxon>
        <taxon>Braconidae</taxon>
        <taxon>Microgastrinae</taxon>
        <taxon>Cotesia</taxon>
    </lineage>
</organism>
<dbReference type="AlphaFoldDB" id="A0AAV7I9B6"/>
<sequence length="75" mass="9101">MGFYSSSLLLSLQPTSKKWSSRVRMRKEPREQDEEKNRHIAIAVGYTYTYTAEWWEPGDYVTLRVNDPRRGWRRY</sequence>
<dbReference type="Proteomes" id="UP000826195">
    <property type="component" value="Unassembled WGS sequence"/>
</dbReference>
<dbReference type="EMBL" id="JAHXZJ010002237">
    <property type="protein sequence ID" value="KAH0545988.1"/>
    <property type="molecule type" value="Genomic_DNA"/>
</dbReference>
<keyword evidence="2" id="KW-1185">Reference proteome</keyword>
<protein>
    <submittedName>
        <fullName evidence="1">Uncharacterized protein</fullName>
    </submittedName>
</protein>
<accession>A0AAV7I9B6</accession>